<dbReference type="EMBL" id="VSSQ01012111">
    <property type="protein sequence ID" value="MPM48469.1"/>
    <property type="molecule type" value="Genomic_DNA"/>
</dbReference>
<dbReference type="Pfam" id="PF14371">
    <property type="entry name" value="DUF4412"/>
    <property type="match status" value="1"/>
</dbReference>
<dbReference type="InterPro" id="IPR025524">
    <property type="entry name" value="DUF4412"/>
</dbReference>
<organism evidence="2">
    <name type="scientific">bioreactor metagenome</name>
    <dbReference type="NCBI Taxonomy" id="1076179"/>
    <lineage>
        <taxon>unclassified sequences</taxon>
        <taxon>metagenomes</taxon>
        <taxon>ecological metagenomes</taxon>
    </lineage>
</organism>
<accession>A0A645A5L3</accession>
<dbReference type="AlphaFoldDB" id="A0A645A5L3"/>
<feature type="domain" description="DUF4412" evidence="1">
    <location>
        <begin position="43"/>
        <end position="138"/>
    </location>
</feature>
<evidence type="ECO:0000313" key="2">
    <source>
        <dbReference type="EMBL" id="MPM48469.1"/>
    </source>
</evidence>
<reference evidence="2" key="1">
    <citation type="submission" date="2019-08" db="EMBL/GenBank/DDBJ databases">
        <authorList>
            <person name="Kucharzyk K."/>
            <person name="Murdoch R.W."/>
            <person name="Higgins S."/>
            <person name="Loffler F."/>
        </authorList>
    </citation>
    <scope>NUCLEOTIDE SEQUENCE</scope>
</reference>
<protein>
    <recommendedName>
        <fullName evidence="1">DUF4412 domain-containing protein</fullName>
    </recommendedName>
</protein>
<comment type="caution">
    <text evidence="2">The sequence shown here is derived from an EMBL/GenBank/DDBJ whole genome shotgun (WGS) entry which is preliminary data.</text>
</comment>
<proteinExistence type="predicted"/>
<gene>
    <name evidence="2" type="ORF">SDC9_95194</name>
</gene>
<sequence>MGLRKILLLIGFIVYGFLTCANPALAMSFSADFYGSDGNNGRIYIDSNKTRMETKEMTSITRFDKMLVWLLMPEEKIYMEQSLNPVETSQKHLPSNEAVTDEIERVFILHETINGYASDKYKITINNQGSHYEWISSDPGIMMSVKTSAIDGSWWNEYRNISLAVPDSSLFEVPAGYTKMNLPPMGG</sequence>
<evidence type="ECO:0000259" key="1">
    <source>
        <dbReference type="Pfam" id="PF14371"/>
    </source>
</evidence>
<name>A0A645A5L3_9ZZZZ</name>